<dbReference type="GeneID" id="106117233"/>
<evidence type="ECO:0000313" key="1">
    <source>
        <dbReference type="RefSeq" id="XP_013166883.1"/>
    </source>
</evidence>
<dbReference type="InterPro" id="IPR029063">
    <property type="entry name" value="SAM-dependent_MTases_sf"/>
</dbReference>
<proteinExistence type="predicted"/>
<protein>
    <submittedName>
        <fullName evidence="1">Uncharacterized protein LOC106117233</fullName>
    </submittedName>
</protein>
<organism evidence="1">
    <name type="scientific">Papilio xuthus</name>
    <name type="common">Asian swallowtail butterfly</name>
    <dbReference type="NCBI Taxonomy" id="66420"/>
    <lineage>
        <taxon>Eukaryota</taxon>
        <taxon>Metazoa</taxon>
        <taxon>Ecdysozoa</taxon>
        <taxon>Arthropoda</taxon>
        <taxon>Hexapoda</taxon>
        <taxon>Insecta</taxon>
        <taxon>Pterygota</taxon>
        <taxon>Neoptera</taxon>
        <taxon>Endopterygota</taxon>
        <taxon>Lepidoptera</taxon>
        <taxon>Glossata</taxon>
        <taxon>Ditrysia</taxon>
        <taxon>Papilionoidea</taxon>
        <taxon>Papilionidae</taxon>
        <taxon>Papilioninae</taxon>
        <taxon>Papilio</taxon>
    </lineage>
</organism>
<dbReference type="SUPFAM" id="SSF53335">
    <property type="entry name" value="S-adenosyl-L-methionine-dependent methyltransferases"/>
    <property type="match status" value="1"/>
</dbReference>
<dbReference type="RefSeq" id="XP_013166883.1">
    <property type="nucleotide sequence ID" value="XM_013311429.1"/>
</dbReference>
<name>A0AAJ6Z7U8_PAPXU</name>
<accession>A0AAJ6Z7U8</accession>
<sequence length="206" mass="23546">MENNLVNSILILYKERNWRSIVSEYHDHPDRSKLLWVFPDEKNFDFLRDGVIDNGCDSIISVGCGSGLLEWMIIEATGLPVTGIEVDSAWWQCKYAPPTFIPLILTSPTIDNSTSSLLQNAKTSALLFCYFNSRIAFDEYLKHYSGHLLVIIGPGYGKGVHTDPSPFDDLGEEWILYKSQEVRNSKDYIAFYKRLKKNESNYTNGF</sequence>
<dbReference type="KEGG" id="pxu:106117233"/>
<dbReference type="AlphaFoldDB" id="A0AAJ6Z7U8"/>
<reference evidence="1" key="1">
    <citation type="submission" date="2025-08" db="UniProtKB">
        <authorList>
            <consortium name="RefSeq"/>
        </authorList>
    </citation>
    <scope>IDENTIFICATION</scope>
</reference>
<gene>
    <name evidence="1" type="primary">LOC106117233</name>
</gene>
<dbReference type="Proteomes" id="UP000694872">
    <property type="component" value="Unplaced"/>
</dbReference>